<dbReference type="STRING" id="50429.A0A2B4S7W1"/>
<dbReference type="InterPro" id="IPR005122">
    <property type="entry name" value="Uracil-DNA_glycosylase-like"/>
</dbReference>
<evidence type="ECO:0000313" key="7">
    <source>
        <dbReference type="EMBL" id="PFX25981.1"/>
    </source>
</evidence>
<name>A0A2B4S7W1_STYPI</name>
<dbReference type="Gene3D" id="3.40.470.10">
    <property type="entry name" value="Uracil-DNA glycosylase-like domain"/>
    <property type="match status" value="1"/>
</dbReference>
<keyword evidence="4" id="KW-0234">DNA repair</keyword>
<dbReference type="PANTHER" id="PTHR11264">
    <property type="entry name" value="URACIL-DNA GLYCOSYLASE"/>
    <property type="match status" value="1"/>
</dbReference>
<protein>
    <submittedName>
        <fullName evidence="7">Uracil-DNA glycosylase</fullName>
    </submittedName>
</protein>
<organism evidence="7 8">
    <name type="scientific">Stylophora pistillata</name>
    <name type="common">Smooth cauliflower coral</name>
    <dbReference type="NCBI Taxonomy" id="50429"/>
    <lineage>
        <taxon>Eukaryota</taxon>
        <taxon>Metazoa</taxon>
        <taxon>Cnidaria</taxon>
        <taxon>Anthozoa</taxon>
        <taxon>Hexacorallia</taxon>
        <taxon>Scleractinia</taxon>
        <taxon>Astrocoeniina</taxon>
        <taxon>Pocilloporidae</taxon>
        <taxon>Stylophora</taxon>
    </lineage>
</organism>
<dbReference type="GO" id="GO:0097510">
    <property type="term" value="P:base-excision repair, AP site formation via deaminated base removal"/>
    <property type="evidence" value="ECO:0007669"/>
    <property type="project" value="TreeGrafter"/>
</dbReference>
<comment type="similarity">
    <text evidence="1">Belongs to the uracil-DNA glycosylase (UDG) superfamily. UNG family.</text>
</comment>
<keyword evidence="2" id="KW-0227">DNA damage</keyword>
<feature type="region of interest" description="Disordered" evidence="5">
    <location>
        <begin position="1"/>
        <end position="49"/>
    </location>
</feature>
<evidence type="ECO:0000256" key="2">
    <source>
        <dbReference type="ARBA" id="ARBA00022763"/>
    </source>
</evidence>
<dbReference type="PANTHER" id="PTHR11264:SF0">
    <property type="entry name" value="URACIL-DNA GLYCOSYLASE"/>
    <property type="match status" value="1"/>
</dbReference>
<dbReference type="CDD" id="cd10027">
    <property type="entry name" value="UDG-F1-like"/>
    <property type="match status" value="1"/>
</dbReference>
<dbReference type="Pfam" id="PF03167">
    <property type="entry name" value="UDG"/>
    <property type="match status" value="1"/>
</dbReference>
<proteinExistence type="inferred from homology"/>
<accession>A0A2B4S7W1</accession>
<reference evidence="8" key="1">
    <citation type="journal article" date="2017" name="bioRxiv">
        <title>Comparative analysis of the genomes of Stylophora pistillata and Acropora digitifera provides evidence for extensive differences between species of corals.</title>
        <authorList>
            <person name="Voolstra C.R."/>
            <person name="Li Y."/>
            <person name="Liew Y.J."/>
            <person name="Baumgarten S."/>
            <person name="Zoccola D."/>
            <person name="Flot J.-F."/>
            <person name="Tambutte S."/>
            <person name="Allemand D."/>
            <person name="Aranda M."/>
        </authorList>
    </citation>
    <scope>NUCLEOTIDE SEQUENCE [LARGE SCALE GENOMIC DNA]</scope>
</reference>
<evidence type="ECO:0000256" key="3">
    <source>
        <dbReference type="ARBA" id="ARBA00022801"/>
    </source>
</evidence>
<dbReference type="Proteomes" id="UP000225706">
    <property type="component" value="Unassembled WGS sequence"/>
</dbReference>
<dbReference type="InterPro" id="IPR002043">
    <property type="entry name" value="UDG_fam1"/>
</dbReference>
<keyword evidence="8" id="KW-1185">Reference proteome</keyword>
<dbReference type="AlphaFoldDB" id="A0A2B4S7W1"/>
<evidence type="ECO:0000256" key="4">
    <source>
        <dbReference type="ARBA" id="ARBA00023204"/>
    </source>
</evidence>
<dbReference type="EMBL" id="LSMT01000137">
    <property type="protein sequence ID" value="PFX25981.1"/>
    <property type="molecule type" value="Genomic_DNA"/>
</dbReference>
<gene>
    <name evidence="7" type="primary">ung</name>
    <name evidence="7" type="ORF">AWC38_SpisGene9360</name>
</gene>
<feature type="compositionally biased region" description="Basic and acidic residues" evidence="5">
    <location>
        <begin position="1"/>
        <end position="47"/>
    </location>
</feature>
<evidence type="ECO:0000259" key="6">
    <source>
        <dbReference type="Pfam" id="PF03167"/>
    </source>
</evidence>
<evidence type="ECO:0000256" key="1">
    <source>
        <dbReference type="ARBA" id="ARBA00008184"/>
    </source>
</evidence>
<dbReference type="GO" id="GO:0004844">
    <property type="term" value="F:uracil DNA N-glycosylase activity"/>
    <property type="evidence" value="ECO:0007669"/>
    <property type="project" value="InterPro"/>
</dbReference>
<dbReference type="InterPro" id="IPR036895">
    <property type="entry name" value="Uracil-DNA_glycosylase-like_sf"/>
</dbReference>
<dbReference type="OrthoDB" id="5982952at2759"/>
<comment type="caution">
    <text evidence="7">The sequence shown here is derived from an EMBL/GenBank/DDBJ whole genome shotgun (WGS) entry which is preliminary data.</text>
</comment>
<dbReference type="SUPFAM" id="SSF52141">
    <property type="entry name" value="Uracil-DNA glycosylase-like"/>
    <property type="match status" value="1"/>
</dbReference>
<feature type="domain" description="Uracil-DNA glycosylase-like" evidence="6">
    <location>
        <begin position="151"/>
        <end position="303"/>
    </location>
</feature>
<sequence>MENGKRETKYEERGTGNGERGTRNGERGTRNGERGTGNGKRESDSHNGRQSHSAVCFTTLLTLLGCNGEDIGECVSGTFTCGSVQYSTQRIDENEYINNCIPEQWRTFFINMNEGQSPLLGRLANNLVTKGEDLNNAIEPRMPLLFEALRYVSPNEVRVVILGQDPTPQEGKATGVAFHVFNPRSVPAVLNMFLEVAFEGFPVDLDKGDVTYWANQGVLLLNTAFTCPHKPPKEEKQNKIKYEGHFEIWEAFTASLISFIGGHQANPSVWLLWGKRAKGFSQFIDNKHHKIEGGHPSPMGTSIHGDTFFGGNYFNRANQFLRTNGILPIDWSLSSSGLNSLTLYPSNWQEWQKMLLKKKEEIQLVINSGKASVNEKNELENELHKINIQWSLLPLEQLKQHYINMVEKIRQIQSN</sequence>
<keyword evidence="3" id="KW-0378">Hydrolase</keyword>
<evidence type="ECO:0000256" key="5">
    <source>
        <dbReference type="SAM" id="MobiDB-lite"/>
    </source>
</evidence>
<evidence type="ECO:0000313" key="8">
    <source>
        <dbReference type="Proteomes" id="UP000225706"/>
    </source>
</evidence>